<name>A0A356LIQ8_9BURK</name>
<dbReference type="InterPro" id="IPR002201">
    <property type="entry name" value="Glyco_trans_9"/>
</dbReference>
<dbReference type="GO" id="GO:0008713">
    <property type="term" value="F:ADP-heptose-lipopolysaccharide heptosyltransferase activity"/>
    <property type="evidence" value="ECO:0007669"/>
    <property type="project" value="TreeGrafter"/>
</dbReference>
<gene>
    <name evidence="3" type="ORF">DD666_15725</name>
</gene>
<dbReference type="GO" id="GO:0009244">
    <property type="term" value="P:lipopolysaccharide core region biosynthetic process"/>
    <property type="evidence" value="ECO:0007669"/>
    <property type="project" value="TreeGrafter"/>
</dbReference>
<evidence type="ECO:0000313" key="4">
    <source>
        <dbReference type="Proteomes" id="UP000264036"/>
    </source>
</evidence>
<evidence type="ECO:0000256" key="2">
    <source>
        <dbReference type="ARBA" id="ARBA00022679"/>
    </source>
</evidence>
<dbReference type="GO" id="GO:0005829">
    <property type="term" value="C:cytosol"/>
    <property type="evidence" value="ECO:0007669"/>
    <property type="project" value="TreeGrafter"/>
</dbReference>
<dbReference type="Proteomes" id="UP000264036">
    <property type="component" value="Unassembled WGS sequence"/>
</dbReference>
<protein>
    <submittedName>
        <fullName evidence="3">Heptosyltransferase</fullName>
    </submittedName>
</protein>
<keyword evidence="2 3" id="KW-0808">Transferase</keyword>
<dbReference type="SUPFAM" id="SSF53756">
    <property type="entry name" value="UDP-Glycosyltransferase/glycogen phosphorylase"/>
    <property type="match status" value="1"/>
</dbReference>
<dbReference type="PANTHER" id="PTHR30160">
    <property type="entry name" value="TETRAACYLDISACCHARIDE 4'-KINASE-RELATED"/>
    <property type="match status" value="1"/>
</dbReference>
<dbReference type="Pfam" id="PF01075">
    <property type="entry name" value="Glyco_transf_9"/>
    <property type="match status" value="1"/>
</dbReference>
<sequence length="319" mass="34324">MKNLERVYIRLPNWIGDVCMSRPAIEAALASGLTIVACGKPWAQALLADLPNLQFLALSGQWRQDRRRIKAHRSAHPGAGRSVGLLLPDSLTSALAFRLAGLQCAGYQDDGRSLLLKWGFAKPSQTLHAVQSWYWLTREAFARWGLTLAAQPADSLYLPSGADAIAAAQAALSAAAATDAPILIAPTATGEHQGRNKVWPHFDSLTRQLQAQGYTVVMSPPPSEVAQAQANAPTATVLPALDLAAFVALLRQCRLVICNDSGVAHLAALTETPQLTLIGVTNPTRTRPWTPRAQLLGTYGHWPSVDDVLGTVNQLLRNE</sequence>
<dbReference type="InterPro" id="IPR051199">
    <property type="entry name" value="LPS_LOS_Heptosyltrfase"/>
</dbReference>
<comment type="caution">
    <text evidence="3">The sequence shown here is derived from an EMBL/GenBank/DDBJ whole genome shotgun (WGS) entry which is preliminary data.</text>
</comment>
<reference evidence="3 4" key="1">
    <citation type="journal article" date="2018" name="Nat. Biotechnol.">
        <title>A standardized bacterial taxonomy based on genome phylogeny substantially revises the tree of life.</title>
        <authorList>
            <person name="Parks D.H."/>
            <person name="Chuvochina M."/>
            <person name="Waite D.W."/>
            <person name="Rinke C."/>
            <person name="Skarshewski A."/>
            <person name="Chaumeil P.A."/>
            <person name="Hugenholtz P."/>
        </authorList>
    </citation>
    <scope>NUCLEOTIDE SEQUENCE [LARGE SCALE GENOMIC DNA]</scope>
    <source>
        <strain evidence="3">UBA10707</strain>
    </source>
</reference>
<dbReference type="EMBL" id="DOEK01000031">
    <property type="protein sequence ID" value="HBP30857.1"/>
    <property type="molecule type" value="Genomic_DNA"/>
</dbReference>
<dbReference type="CDD" id="cd03789">
    <property type="entry name" value="GT9_LPS_heptosyltransferase"/>
    <property type="match status" value="1"/>
</dbReference>
<dbReference type="AlphaFoldDB" id="A0A356LIQ8"/>
<evidence type="ECO:0000256" key="1">
    <source>
        <dbReference type="ARBA" id="ARBA00022676"/>
    </source>
</evidence>
<dbReference type="Gene3D" id="3.40.50.2000">
    <property type="entry name" value="Glycogen Phosphorylase B"/>
    <property type="match status" value="2"/>
</dbReference>
<keyword evidence="1" id="KW-0328">Glycosyltransferase</keyword>
<organism evidence="3 4">
    <name type="scientific">Advenella kashmirensis</name>
    <dbReference type="NCBI Taxonomy" id="310575"/>
    <lineage>
        <taxon>Bacteria</taxon>
        <taxon>Pseudomonadati</taxon>
        <taxon>Pseudomonadota</taxon>
        <taxon>Betaproteobacteria</taxon>
        <taxon>Burkholderiales</taxon>
        <taxon>Alcaligenaceae</taxon>
    </lineage>
</organism>
<proteinExistence type="predicted"/>
<evidence type="ECO:0000313" key="3">
    <source>
        <dbReference type="EMBL" id="HBP30857.1"/>
    </source>
</evidence>
<accession>A0A356LIQ8</accession>